<keyword evidence="1" id="KW-0808">Transferase</keyword>
<dbReference type="Gene3D" id="1.10.510.10">
    <property type="entry name" value="Transferase(Phosphotransferase) domain 1"/>
    <property type="match status" value="1"/>
</dbReference>
<evidence type="ECO:0000259" key="5">
    <source>
        <dbReference type="PROSITE" id="PS50011"/>
    </source>
</evidence>
<reference evidence="6 7" key="1">
    <citation type="submission" date="2024-04" db="EMBL/GenBank/DDBJ databases">
        <title>Tritrichomonas musculus Genome.</title>
        <authorList>
            <person name="Alves-Ferreira E."/>
            <person name="Grigg M."/>
            <person name="Lorenzi H."/>
            <person name="Galac M."/>
        </authorList>
    </citation>
    <scope>NUCLEOTIDE SEQUENCE [LARGE SCALE GENOMIC DNA]</scope>
    <source>
        <strain evidence="6 7">EAF2021</strain>
    </source>
</reference>
<dbReference type="Gene3D" id="3.30.200.20">
    <property type="entry name" value="Phosphorylase Kinase, domain 1"/>
    <property type="match status" value="1"/>
</dbReference>
<organism evidence="6 7">
    <name type="scientific">Tritrichomonas musculus</name>
    <dbReference type="NCBI Taxonomy" id="1915356"/>
    <lineage>
        <taxon>Eukaryota</taxon>
        <taxon>Metamonada</taxon>
        <taxon>Parabasalia</taxon>
        <taxon>Tritrichomonadida</taxon>
        <taxon>Tritrichomonadidae</taxon>
        <taxon>Tritrichomonas</taxon>
    </lineage>
</organism>
<dbReference type="SMART" id="SM00220">
    <property type="entry name" value="S_TKc"/>
    <property type="match status" value="1"/>
</dbReference>
<gene>
    <name evidence="6" type="ORF">M9Y10_029227</name>
</gene>
<dbReference type="PANTHER" id="PTHR44329">
    <property type="entry name" value="SERINE/THREONINE-PROTEIN KINASE TNNI3K-RELATED"/>
    <property type="match status" value="1"/>
</dbReference>
<protein>
    <recommendedName>
        <fullName evidence="5">Protein kinase domain-containing protein</fullName>
    </recommendedName>
</protein>
<dbReference type="PROSITE" id="PS50011">
    <property type="entry name" value="PROTEIN_KINASE_DOM"/>
    <property type="match status" value="1"/>
</dbReference>
<dbReference type="PRINTS" id="PR00109">
    <property type="entry name" value="TYRKINASE"/>
</dbReference>
<keyword evidence="1" id="KW-0418">Kinase</keyword>
<feature type="domain" description="Protein kinase" evidence="5">
    <location>
        <begin position="201"/>
        <end position="481"/>
    </location>
</feature>
<evidence type="ECO:0000313" key="7">
    <source>
        <dbReference type="Proteomes" id="UP001470230"/>
    </source>
</evidence>
<dbReference type="PANTHER" id="PTHR44329:SF298">
    <property type="entry name" value="MIXED LINEAGE KINASE DOMAIN-LIKE PROTEIN"/>
    <property type="match status" value="1"/>
</dbReference>
<dbReference type="EMBL" id="JAPFFF010000004">
    <property type="protein sequence ID" value="KAK8892005.1"/>
    <property type="molecule type" value="Genomic_DNA"/>
</dbReference>
<dbReference type="InterPro" id="IPR051681">
    <property type="entry name" value="Ser/Thr_Kinases-Pseudokinases"/>
</dbReference>
<dbReference type="InterPro" id="IPR016024">
    <property type="entry name" value="ARM-type_fold"/>
</dbReference>
<dbReference type="InterPro" id="IPR001245">
    <property type="entry name" value="Ser-Thr/Tyr_kinase_cat_dom"/>
</dbReference>
<dbReference type="Pfam" id="PF07714">
    <property type="entry name" value="PK_Tyr_Ser-Thr"/>
    <property type="match status" value="1"/>
</dbReference>
<dbReference type="InterPro" id="IPR011009">
    <property type="entry name" value="Kinase-like_dom_sf"/>
</dbReference>
<dbReference type="SUPFAM" id="SSF48371">
    <property type="entry name" value="ARM repeat"/>
    <property type="match status" value="1"/>
</dbReference>
<keyword evidence="2 4" id="KW-0547">Nucleotide-binding</keyword>
<name>A0ABR2KLI7_9EUKA</name>
<dbReference type="CDD" id="cd13999">
    <property type="entry name" value="STKc_MAP3K-like"/>
    <property type="match status" value="1"/>
</dbReference>
<feature type="binding site" evidence="4">
    <location>
        <position position="230"/>
    </location>
    <ligand>
        <name>ATP</name>
        <dbReference type="ChEBI" id="CHEBI:30616"/>
    </ligand>
</feature>
<evidence type="ECO:0000256" key="1">
    <source>
        <dbReference type="ARBA" id="ARBA00022527"/>
    </source>
</evidence>
<evidence type="ECO:0000313" key="6">
    <source>
        <dbReference type="EMBL" id="KAK8892005.1"/>
    </source>
</evidence>
<dbReference type="PROSITE" id="PS00107">
    <property type="entry name" value="PROTEIN_KINASE_ATP"/>
    <property type="match status" value="1"/>
</dbReference>
<dbReference type="Proteomes" id="UP001470230">
    <property type="component" value="Unassembled WGS sequence"/>
</dbReference>
<dbReference type="PROSITE" id="PS00108">
    <property type="entry name" value="PROTEIN_KINASE_ST"/>
    <property type="match status" value="1"/>
</dbReference>
<evidence type="ECO:0000256" key="4">
    <source>
        <dbReference type="PROSITE-ProRule" id="PRU10141"/>
    </source>
</evidence>
<accession>A0ABR2KLI7</accession>
<dbReference type="SUPFAM" id="SSF56112">
    <property type="entry name" value="Protein kinase-like (PK-like)"/>
    <property type="match status" value="1"/>
</dbReference>
<dbReference type="InterPro" id="IPR000719">
    <property type="entry name" value="Prot_kinase_dom"/>
</dbReference>
<comment type="caution">
    <text evidence="6">The sequence shown here is derived from an EMBL/GenBank/DDBJ whole genome shotgun (WGS) entry which is preliminary data.</text>
</comment>
<evidence type="ECO:0000256" key="2">
    <source>
        <dbReference type="ARBA" id="ARBA00022741"/>
    </source>
</evidence>
<evidence type="ECO:0000256" key="3">
    <source>
        <dbReference type="ARBA" id="ARBA00022840"/>
    </source>
</evidence>
<sequence>MDPCITSIITHIKTLQSMELIVYVHCSKLNSLLQCFKQAATLLTNLPPHPIESKHLIEISAILSFIDQVKQLCINCGRNVCLNFVLMTSLDQTLQEFSNIRHELSVSFDKIGYKEISNLFKISDTDLIMQNNVDLKRIFIFFVQLRKNKDLSNRPDVLSKMASRLKSINNSNLQISPEDCVFIALPPLPSRIDLVLTPSDLELGPKIGSGQSGKVYKGVLISQKRQVAIKVLNCTEVTGRETASFRREVSTLASLSHPSIIELIGYTDELPFCIVTELLSDSLSSLLKLTRKINESQATNNSDSQTETSQRLSSTLSNSKLTISERMIIAIDVARGLEYLHDRNIIHRDLKSLNVLLDNRKRARICDFGLSRINSILNKVPLTGNIGTTPWMAPEVLMSSPVYDTKVDVYSYGILLWELLTCDSPYRGIPTNQIINMVIYENLRPKLPENLPKKLESLITSCWSADPTERPTMPQILHSFATYSQCCFPGADRSYVLRATNLKKRHSPSISDPANMFEGGLQALIDAAQQSQQEALEDEYSSSEYLTEDPNSAHMIEKITDQIDTQSNKQLRFQQPQQLRLQLQQHQRFLQQQLQYQKQRQTKKQQSYLETYAELQNSVALNRSIEKMRRVIKTGNVPPAMLDDLMKALTIARSSDLPNLIHLLSEILTIQNMRELFITKKNGVESIIVKLLSPNDINSDLTVIDRTLQLINSKLCPQFATVEVMRQLLSFSNLDSNQIRQKTIDILLRMIDLRFDYLSSLPTFNAHFITFALKPLPAPLLVQLLKTSNKLAKNAPFIPDEFILQLIWLCRNCTEVELILDLLATTFKFENVPSLINYDVWRAAGERLPKYSIFFPAPSFCGEVIKKENFNNKNFDKNRKTEMIRSIISCCNKNDFSFRLLICYVNDEDYARIILRLLPLNATNSPSLLFLFYKMLIRHNFCLEKISRHVEFYWACKEMLMTDQQTAVCSTIREVPINVGVIEKSGFQTRVVEMFLGTNDQKSLWNLMSVIYTFCENNQFDAFRLLCSKLSDLLRSNDESLRQSSFLCLTNIIKTSSFGIDYSWYLKDAAEFVNSPLYSVQSKALFVFENYAENLFDPTISSSKIFSSNKLNEVTSVFIKKIKGKNKAISGVARILLKFNEINNCLSVDAIKQLEQIAN</sequence>
<proteinExistence type="predicted"/>
<dbReference type="InterPro" id="IPR008271">
    <property type="entry name" value="Ser/Thr_kinase_AS"/>
</dbReference>
<keyword evidence="3 4" id="KW-0067">ATP-binding</keyword>
<dbReference type="InterPro" id="IPR017441">
    <property type="entry name" value="Protein_kinase_ATP_BS"/>
</dbReference>
<keyword evidence="1" id="KW-0723">Serine/threonine-protein kinase</keyword>
<keyword evidence="7" id="KW-1185">Reference proteome</keyword>